<evidence type="ECO:0000313" key="3">
    <source>
        <dbReference type="Proteomes" id="UP001362999"/>
    </source>
</evidence>
<gene>
    <name evidence="2" type="ORF">R3P38DRAFT_3286445</name>
</gene>
<keyword evidence="3" id="KW-1185">Reference proteome</keyword>
<name>A0AAW0A1D7_9AGAR</name>
<comment type="caution">
    <text evidence="2">The sequence shown here is derived from an EMBL/GenBank/DDBJ whole genome shotgun (WGS) entry which is preliminary data.</text>
</comment>
<protein>
    <submittedName>
        <fullName evidence="2">Uncharacterized protein</fullName>
    </submittedName>
</protein>
<evidence type="ECO:0000256" key="1">
    <source>
        <dbReference type="SAM" id="SignalP"/>
    </source>
</evidence>
<feature type="signal peptide" evidence="1">
    <location>
        <begin position="1"/>
        <end position="19"/>
    </location>
</feature>
<dbReference type="Proteomes" id="UP001362999">
    <property type="component" value="Unassembled WGS sequence"/>
</dbReference>
<proteinExistence type="predicted"/>
<dbReference type="Gene3D" id="2.115.10.20">
    <property type="entry name" value="Glycosyl hydrolase domain, family 43"/>
    <property type="match status" value="2"/>
</dbReference>
<dbReference type="InterPro" id="IPR023296">
    <property type="entry name" value="Glyco_hydro_beta-prop_sf"/>
</dbReference>
<sequence>MQPVALAAVILWPVFATAAAPTCSLADQSKTPGDLNSCPKSSLFSVRGNPVVTTGRLSRVSLEGLYQRSDGSFHAGSQCHPEHYTWGNTTQCAATSKDFVYWEDANSWENPRTLWPSQLFDIRGVFRLFDGSCCLALLDQAAIRNPRQSYHFPTGIRDPYIFTSPTLSNLSGNSSGATGDHFLTISSGIHAVAPRLLLYRQNSNDD</sequence>
<reference evidence="2 3" key="1">
    <citation type="journal article" date="2024" name="J Genomics">
        <title>Draft genome sequencing and assembly of Favolaschia claudopus CIRM-BRFM 2984 isolated from oak limbs.</title>
        <authorList>
            <person name="Navarro D."/>
            <person name="Drula E."/>
            <person name="Chaduli D."/>
            <person name="Cazenave R."/>
            <person name="Ahrendt S."/>
            <person name="Wang J."/>
            <person name="Lipzen A."/>
            <person name="Daum C."/>
            <person name="Barry K."/>
            <person name="Grigoriev I.V."/>
            <person name="Favel A."/>
            <person name="Rosso M.N."/>
            <person name="Martin F."/>
        </authorList>
    </citation>
    <scope>NUCLEOTIDE SEQUENCE [LARGE SCALE GENOMIC DNA]</scope>
    <source>
        <strain evidence="2 3">CIRM-BRFM 2984</strain>
    </source>
</reference>
<organism evidence="2 3">
    <name type="scientific">Favolaschia claudopus</name>
    <dbReference type="NCBI Taxonomy" id="2862362"/>
    <lineage>
        <taxon>Eukaryota</taxon>
        <taxon>Fungi</taxon>
        <taxon>Dikarya</taxon>
        <taxon>Basidiomycota</taxon>
        <taxon>Agaricomycotina</taxon>
        <taxon>Agaricomycetes</taxon>
        <taxon>Agaricomycetidae</taxon>
        <taxon>Agaricales</taxon>
        <taxon>Marasmiineae</taxon>
        <taxon>Mycenaceae</taxon>
        <taxon>Favolaschia</taxon>
    </lineage>
</organism>
<evidence type="ECO:0000313" key="2">
    <source>
        <dbReference type="EMBL" id="KAK6997307.1"/>
    </source>
</evidence>
<accession>A0AAW0A1D7</accession>
<dbReference type="AlphaFoldDB" id="A0AAW0A1D7"/>
<dbReference type="SUPFAM" id="SSF75005">
    <property type="entry name" value="Arabinanase/levansucrase/invertase"/>
    <property type="match status" value="1"/>
</dbReference>
<keyword evidence="1" id="KW-0732">Signal</keyword>
<dbReference type="EMBL" id="JAWWNJ010000092">
    <property type="protein sequence ID" value="KAK6997307.1"/>
    <property type="molecule type" value="Genomic_DNA"/>
</dbReference>
<feature type="non-terminal residue" evidence="2">
    <location>
        <position position="206"/>
    </location>
</feature>
<feature type="chain" id="PRO_5043788100" evidence="1">
    <location>
        <begin position="20"/>
        <end position="206"/>
    </location>
</feature>